<protein>
    <submittedName>
        <fullName evidence="2">Uncharacterized protein</fullName>
    </submittedName>
</protein>
<accession>A0A834HQF2</accession>
<evidence type="ECO:0000313" key="2">
    <source>
        <dbReference type="EMBL" id="KAF7265087.1"/>
    </source>
</evidence>
<feature type="non-terminal residue" evidence="2">
    <location>
        <position position="63"/>
    </location>
</feature>
<evidence type="ECO:0000256" key="1">
    <source>
        <dbReference type="SAM" id="MobiDB-lite"/>
    </source>
</evidence>
<proteinExistence type="predicted"/>
<sequence>MKKIATPGENKITRGRKSENKTQISEDGPLSLRQTEENVRWYRFQDVSRLDSLTHPNWLPDSD</sequence>
<evidence type="ECO:0000313" key="3">
    <source>
        <dbReference type="Proteomes" id="UP000625711"/>
    </source>
</evidence>
<organism evidence="2 3">
    <name type="scientific">Rhynchophorus ferrugineus</name>
    <name type="common">Red palm weevil</name>
    <name type="synonym">Curculio ferrugineus</name>
    <dbReference type="NCBI Taxonomy" id="354439"/>
    <lineage>
        <taxon>Eukaryota</taxon>
        <taxon>Metazoa</taxon>
        <taxon>Ecdysozoa</taxon>
        <taxon>Arthropoda</taxon>
        <taxon>Hexapoda</taxon>
        <taxon>Insecta</taxon>
        <taxon>Pterygota</taxon>
        <taxon>Neoptera</taxon>
        <taxon>Endopterygota</taxon>
        <taxon>Coleoptera</taxon>
        <taxon>Polyphaga</taxon>
        <taxon>Cucujiformia</taxon>
        <taxon>Curculionidae</taxon>
        <taxon>Dryophthorinae</taxon>
        <taxon>Rhynchophorus</taxon>
    </lineage>
</organism>
<dbReference type="EMBL" id="JAACXV010014931">
    <property type="protein sequence ID" value="KAF7265087.1"/>
    <property type="molecule type" value="Genomic_DNA"/>
</dbReference>
<feature type="region of interest" description="Disordered" evidence="1">
    <location>
        <begin position="1"/>
        <end position="32"/>
    </location>
</feature>
<reference evidence="2" key="1">
    <citation type="submission" date="2020-08" db="EMBL/GenBank/DDBJ databases">
        <title>Genome sequencing and assembly of the red palm weevil Rhynchophorus ferrugineus.</title>
        <authorList>
            <person name="Dias G.B."/>
            <person name="Bergman C.M."/>
            <person name="Manee M."/>
        </authorList>
    </citation>
    <scope>NUCLEOTIDE SEQUENCE</scope>
    <source>
        <strain evidence="2">AA-2017</strain>
        <tissue evidence="2">Whole larva</tissue>
    </source>
</reference>
<name>A0A834HQF2_RHYFE</name>
<keyword evidence="3" id="KW-1185">Reference proteome</keyword>
<gene>
    <name evidence="2" type="ORF">GWI33_021526</name>
</gene>
<dbReference type="Proteomes" id="UP000625711">
    <property type="component" value="Unassembled WGS sequence"/>
</dbReference>
<comment type="caution">
    <text evidence="2">The sequence shown here is derived from an EMBL/GenBank/DDBJ whole genome shotgun (WGS) entry which is preliminary data.</text>
</comment>
<dbReference type="AlphaFoldDB" id="A0A834HQF2"/>